<accession>A0AAV7RIG3</accession>
<reference evidence="1" key="1">
    <citation type="journal article" date="2022" name="bioRxiv">
        <title>Sequencing and chromosome-scale assembly of the giantPleurodeles waltlgenome.</title>
        <authorList>
            <person name="Brown T."/>
            <person name="Elewa A."/>
            <person name="Iarovenko S."/>
            <person name="Subramanian E."/>
            <person name="Araus A.J."/>
            <person name="Petzold A."/>
            <person name="Susuki M."/>
            <person name="Suzuki K.-i.T."/>
            <person name="Hayashi T."/>
            <person name="Toyoda A."/>
            <person name="Oliveira C."/>
            <person name="Osipova E."/>
            <person name="Leigh N.D."/>
            <person name="Simon A."/>
            <person name="Yun M.H."/>
        </authorList>
    </citation>
    <scope>NUCLEOTIDE SEQUENCE</scope>
    <source>
        <strain evidence="1">20211129_DDA</strain>
        <tissue evidence="1">Liver</tissue>
    </source>
</reference>
<dbReference type="AlphaFoldDB" id="A0AAV7RIG3"/>
<comment type="caution">
    <text evidence="1">The sequence shown here is derived from an EMBL/GenBank/DDBJ whole genome shotgun (WGS) entry which is preliminary data.</text>
</comment>
<dbReference type="EMBL" id="JANPWB010000009">
    <property type="protein sequence ID" value="KAJ1151763.1"/>
    <property type="molecule type" value="Genomic_DNA"/>
</dbReference>
<protein>
    <submittedName>
        <fullName evidence="1">Uncharacterized protein</fullName>
    </submittedName>
</protein>
<evidence type="ECO:0000313" key="1">
    <source>
        <dbReference type="EMBL" id="KAJ1151763.1"/>
    </source>
</evidence>
<sequence>MRFANGLAPLAARPPYPLGLCPHRNPLLPPAAGRRFVVRGGHLLESGLGLHSGGVLGPFLPLHLFSQGVARPHPPSCASTAVEKTAVFRSLSLLFSASVGF</sequence>
<evidence type="ECO:0000313" key="2">
    <source>
        <dbReference type="Proteomes" id="UP001066276"/>
    </source>
</evidence>
<dbReference type="Proteomes" id="UP001066276">
    <property type="component" value="Chromosome 5"/>
</dbReference>
<keyword evidence="2" id="KW-1185">Reference proteome</keyword>
<gene>
    <name evidence="1" type="ORF">NDU88_004543</name>
</gene>
<proteinExistence type="predicted"/>
<name>A0AAV7RIG3_PLEWA</name>
<organism evidence="1 2">
    <name type="scientific">Pleurodeles waltl</name>
    <name type="common">Iberian ribbed newt</name>
    <dbReference type="NCBI Taxonomy" id="8319"/>
    <lineage>
        <taxon>Eukaryota</taxon>
        <taxon>Metazoa</taxon>
        <taxon>Chordata</taxon>
        <taxon>Craniata</taxon>
        <taxon>Vertebrata</taxon>
        <taxon>Euteleostomi</taxon>
        <taxon>Amphibia</taxon>
        <taxon>Batrachia</taxon>
        <taxon>Caudata</taxon>
        <taxon>Salamandroidea</taxon>
        <taxon>Salamandridae</taxon>
        <taxon>Pleurodelinae</taxon>
        <taxon>Pleurodeles</taxon>
    </lineage>
</organism>